<keyword evidence="7" id="KW-0808">Transferase</keyword>
<organism evidence="7 8">
    <name type="scientific">Phaeomoniella chlamydospora</name>
    <name type="common">Phaeoacremonium chlamydosporum</name>
    <dbReference type="NCBI Taxonomy" id="158046"/>
    <lineage>
        <taxon>Eukaryota</taxon>
        <taxon>Fungi</taxon>
        <taxon>Dikarya</taxon>
        <taxon>Ascomycota</taxon>
        <taxon>Pezizomycotina</taxon>
        <taxon>Eurotiomycetes</taxon>
        <taxon>Chaetothyriomycetidae</taxon>
        <taxon>Phaeomoniellales</taxon>
        <taxon>Phaeomoniellaceae</taxon>
        <taxon>Phaeomoniella</taxon>
    </lineage>
</organism>
<feature type="region of interest" description="Disordered" evidence="5">
    <location>
        <begin position="612"/>
        <end position="632"/>
    </location>
</feature>
<dbReference type="Pfam" id="PF01593">
    <property type="entry name" value="Amino_oxidase"/>
    <property type="match status" value="1"/>
</dbReference>
<dbReference type="OrthoDB" id="9982100at2759"/>
<dbReference type="PANTHER" id="PTHR10742:SF386">
    <property type="entry name" value="LYSINE-SPECIFIC HISTONE DEMETHYLASE 1A"/>
    <property type="match status" value="1"/>
</dbReference>
<keyword evidence="7" id="KW-0489">Methyltransferase</keyword>
<dbReference type="AlphaFoldDB" id="A0A0G2GNL5"/>
<evidence type="ECO:0000256" key="3">
    <source>
        <dbReference type="PROSITE-ProRule" id="PRU00267"/>
    </source>
</evidence>
<keyword evidence="3" id="KW-0238">DNA-binding</keyword>
<feature type="compositionally biased region" description="Basic residues" evidence="5">
    <location>
        <begin position="118"/>
        <end position="127"/>
    </location>
</feature>
<dbReference type="InterPro" id="IPR002937">
    <property type="entry name" value="Amino_oxidase"/>
</dbReference>
<dbReference type="PROSITE" id="PS50118">
    <property type="entry name" value="HMG_BOX_2"/>
    <property type="match status" value="1"/>
</dbReference>
<feature type="domain" description="HMG box" evidence="6">
    <location>
        <begin position="591"/>
        <end position="674"/>
    </location>
</feature>
<dbReference type="InterPro" id="IPR036188">
    <property type="entry name" value="FAD/NAD-bd_sf"/>
</dbReference>
<dbReference type="SUPFAM" id="SSF54373">
    <property type="entry name" value="FAD-linked reductases, C-terminal domain"/>
    <property type="match status" value="1"/>
</dbReference>
<protein>
    <submittedName>
        <fullName evidence="7">Putative lysine-specific histone demethylase</fullName>
    </submittedName>
</protein>
<dbReference type="EMBL" id="LCWF01000123">
    <property type="protein sequence ID" value="KKY18405.1"/>
    <property type="molecule type" value="Genomic_DNA"/>
</dbReference>
<feature type="region of interest" description="Disordered" evidence="5">
    <location>
        <begin position="118"/>
        <end position="143"/>
    </location>
</feature>
<dbReference type="GO" id="GO:0050660">
    <property type="term" value="F:flavin adenine dinucleotide binding"/>
    <property type="evidence" value="ECO:0007669"/>
    <property type="project" value="TreeGrafter"/>
</dbReference>
<dbReference type="SMART" id="SM00398">
    <property type="entry name" value="HMG"/>
    <property type="match status" value="1"/>
</dbReference>
<dbReference type="GO" id="GO:0003677">
    <property type="term" value="F:DNA binding"/>
    <property type="evidence" value="ECO:0007669"/>
    <property type="project" value="UniProtKB-UniRule"/>
</dbReference>
<dbReference type="PANTHER" id="PTHR10742">
    <property type="entry name" value="FLAVIN MONOAMINE OXIDASE"/>
    <property type="match status" value="1"/>
</dbReference>
<dbReference type="InterPro" id="IPR036910">
    <property type="entry name" value="HMG_box_dom_sf"/>
</dbReference>
<evidence type="ECO:0000313" key="8">
    <source>
        <dbReference type="Proteomes" id="UP000053317"/>
    </source>
</evidence>
<comment type="caution">
    <text evidence="7">The sequence shown here is derived from an EMBL/GenBank/DDBJ whole genome shotgun (WGS) entry which is preliminary data.</text>
</comment>
<dbReference type="SUPFAM" id="SSF47095">
    <property type="entry name" value="HMG-box"/>
    <property type="match status" value="1"/>
</dbReference>
<dbReference type="Gene3D" id="3.50.50.60">
    <property type="entry name" value="FAD/NAD(P)-binding domain"/>
    <property type="match status" value="1"/>
</dbReference>
<reference evidence="7 8" key="1">
    <citation type="submission" date="2015-05" db="EMBL/GenBank/DDBJ databases">
        <title>Distinctive expansion of gene families associated with plant cell wall degradation and secondary metabolism in the genomes of grapevine trunk pathogens.</title>
        <authorList>
            <person name="Lawrence D.P."/>
            <person name="Travadon R."/>
            <person name="Rolshausen P.E."/>
            <person name="Baumgartner K."/>
        </authorList>
    </citation>
    <scope>NUCLEOTIDE SEQUENCE [LARGE SCALE GENOMIC DNA]</scope>
    <source>
        <strain evidence="7">UCRPC4</strain>
    </source>
</reference>
<dbReference type="Proteomes" id="UP000053317">
    <property type="component" value="Unassembled WGS sequence"/>
</dbReference>
<dbReference type="GO" id="GO:0008168">
    <property type="term" value="F:methyltransferase activity"/>
    <property type="evidence" value="ECO:0007669"/>
    <property type="project" value="UniProtKB-KW"/>
</dbReference>
<evidence type="ECO:0000256" key="5">
    <source>
        <dbReference type="SAM" id="MobiDB-lite"/>
    </source>
</evidence>
<accession>A0A0G2GNL5</accession>
<keyword evidence="3" id="KW-0539">Nucleus</keyword>
<dbReference type="Gene3D" id="3.90.660.10">
    <property type="match status" value="1"/>
</dbReference>
<dbReference type="InterPro" id="IPR050281">
    <property type="entry name" value="Flavin_monoamine_oxidase"/>
</dbReference>
<dbReference type="GO" id="GO:0032259">
    <property type="term" value="P:methylation"/>
    <property type="evidence" value="ECO:0007669"/>
    <property type="project" value="UniProtKB-KW"/>
</dbReference>
<reference evidence="7 8" key="2">
    <citation type="submission" date="2015-05" db="EMBL/GenBank/DDBJ databases">
        <authorList>
            <person name="Morales-Cruz A."/>
            <person name="Amrine K.C."/>
            <person name="Cantu D."/>
        </authorList>
    </citation>
    <scope>NUCLEOTIDE SEQUENCE [LARGE SCALE GENOMIC DNA]</scope>
    <source>
        <strain evidence="7">UCRPC4</strain>
    </source>
</reference>
<dbReference type="GO" id="GO:0005634">
    <property type="term" value="C:nucleus"/>
    <property type="evidence" value="ECO:0007669"/>
    <property type="project" value="UniProtKB-UniRule"/>
</dbReference>
<keyword evidence="2" id="KW-0560">Oxidoreductase</keyword>
<evidence type="ECO:0000256" key="4">
    <source>
        <dbReference type="SAM" id="Coils"/>
    </source>
</evidence>
<evidence type="ECO:0000259" key="6">
    <source>
        <dbReference type="PROSITE" id="PS50118"/>
    </source>
</evidence>
<feature type="coiled-coil region" evidence="4">
    <location>
        <begin position="656"/>
        <end position="683"/>
    </location>
</feature>
<dbReference type="GO" id="GO:0016491">
    <property type="term" value="F:oxidoreductase activity"/>
    <property type="evidence" value="ECO:0007669"/>
    <property type="project" value="UniProtKB-KW"/>
</dbReference>
<evidence type="ECO:0000313" key="7">
    <source>
        <dbReference type="EMBL" id="KKY18405.1"/>
    </source>
</evidence>
<proteinExistence type="inferred from homology"/>
<dbReference type="Gene3D" id="1.10.30.10">
    <property type="entry name" value="High mobility group box domain"/>
    <property type="match status" value="1"/>
</dbReference>
<feature type="DNA-binding region" description="HMG box" evidence="3">
    <location>
        <begin position="591"/>
        <end position="674"/>
    </location>
</feature>
<keyword evidence="4" id="KW-0175">Coiled coil</keyword>
<dbReference type="SUPFAM" id="SSF51905">
    <property type="entry name" value="FAD/NAD(P)-binding domain"/>
    <property type="match status" value="1"/>
</dbReference>
<keyword evidence="8" id="KW-1185">Reference proteome</keyword>
<gene>
    <name evidence="7" type="ORF">UCRPC4_g04975</name>
</gene>
<evidence type="ECO:0000256" key="1">
    <source>
        <dbReference type="ARBA" id="ARBA00005995"/>
    </source>
</evidence>
<dbReference type="GO" id="GO:0006338">
    <property type="term" value="P:chromatin remodeling"/>
    <property type="evidence" value="ECO:0007669"/>
    <property type="project" value="TreeGrafter"/>
</dbReference>
<dbReference type="InterPro" id="IPR009071">
    <property type="entry name" value="HMG_box_dom"/>
</dbReference>
<dbReference type="GO" id="GO:0003682">
    <property type="term" value="F:chromatin binding"/>
    <property type="evidence" value="ECO:0007669"/>
    <property type="project" value="TreeGrafter"/>
</dbReference>
<evidence type="ECO:0000256" key="2">
    <source>
        <dbReference type="ARBA" id="ARBA00023002"/>
    </source>
</evidence>
<sequence length="717" mass="80183">MGAHIIVGFEHGNPLDSIIRGQLALNYHSLRDLSTLYDVDGSAVNEAQDTMCERLYNDVLDRTGDYRWKNKIRKTAEAEKELVDAGRDPPFHDDGITINQFEEAAAMGTIDRLLPTKSRRKGAFHKAPKQDKPTEGASTSTDSQIHLPAAKAAVKIGFALQENVKPDASLELDGLAADPNQTLGRVMDEGISQYHKMLNFRSKAYRLINWHYANLEYANATNVEKLSLAGWDQDTGNEFEGEHAQVVGGYQQLPRGLWRYPKKLDVRTNKVVAKIQYGTSTSEHGKARITCEDGEVFEADKVVLSAPLGVLKRQSIAFDPPLPEWKQGAISRLGFGLLNKLILVFDEPFWDIERDMFGLLHGCSPGTDGSRQEHYRAGRGKFYLFWNCIETSGLPVLIALMAGDAAHEAERASDRDLIEECMGHLRRVFKDNKVPDPLEAIVTRWKSDPFAGGSYSFVAAGSEPQDYDLMAKPIDNLFFAGEATCGTHPATVHGAYISGLRAAAEVVDSLIGPVEVADPIVSSTTMSQGLRRQTTEEIAVLPQKRKGDEVLPTGTFTRPAKETPSGAQQAYDTALWDYIYSIIGFAPAKPAKSGINPFLLYQKDHWAEVKEQCDKQKQATSKSKNPETAKATRDEIRIALGAMWRDASDDAKRPYVDETKRNKEENEKAIKDWEDLAREWDRRTWEVKDEWEKNVGGFEGWKAEWERNGKKIKSMLF</sequence>
<name>A0A0G2GNL5_PHACM</name>
<comment type="similarity">
    <text evidence="1">Belongs to the flavin monoamine oxidase family.</text>
</comment>